<feature type="transmembrane region" description="Helical" evidence="7">
    <location>
        <begin position="134"/>
        <end position="153"/>
    </location>
</feature>
<feature type="transmembrane region" description="Helical" evidence="7">
    <location>
        <begin position="249"/>
        <end position="269"/>
    </location>
</feature>
<evidence type="ECO:0000256" key="5">
    <source>
        <dbReference type="ARBA" id="ARBA00022989"/>
    </source>
</evidence>
<keyword evidence="4 7" id="KW-0812">Transmembrane</keyword>
<dbReference type="Proteomes" id="UP000634308">
    <property type="component" value="Unassembled WGS sequence"/>
</dbReference>
<dbReference type="RefSeq" id="WP_189066710.1">
    <property type="nucleotide sequence ID" value="NZ_BMQM01000048.1"/>
</dbReference>
<evidence type="ECO:0000256" key="3">
    <source>
        <dbReference type="ARBA" id="ARBA00022475"/>
    </source>
</evidence>
<dbReference type="CDD" id="cd06173">
    <property type="entry name" value="MFS_MefA_like"/>
    <property type="match status" value="1"/>
</dbReference>
<keyword evidence="6 7" id="KW-0472">Membrane</keyword>
<dbReference type="PANTHER" id="PTHR43266:SF7">
    <property type="entry name" value="TRANSPORTER, PUTATIVE-RELATED"/>
    <property type="match status" value="1"/>
</dbReference>
<protein>
    <submittedName>
        <fullName evidence="9">MFS transporter</fullName>
    </submittedName>
</protein>
<keyword evidence="5 7" id="KW-1133">Transmembrane helix</keyword>
<feature type="transmembrane region" description="Helical" evidence="7">
    <location>
        <begin position="367"/>
        <end position="386"/>
    </location>
</feature>
<comment type="subcellular location">
    <subcellularLocation>
        <location evidence="1">Cell membrane</location>
        <topology evidence="1">Multi-pass membrane protein</topology>
    </subcellularLocation>
</comment>
<evidence type="ECO:0000256" key="7">
    <source>
        <dbReference type="SAM" id="Phobius"/>
    </source>
</evidence>
<name>A0ABQ2RWD6_9DEIO</name>
<feature type="transmembrane region" description="Helical" evidence="7">
    <location>
        <begin position="7"/>
        <end position="32"/>
    </location>
</feature>
<keyword evidence="3" id="KW-1003">Cell membrane</keyword>
<feature type="transmembrane region" description="Helical" evidence="7">
    <location>
        <begin position="306"/>
        <end position="327"/>
    </location>
</feature>
<gene>
    <name evidence="9" type="ORF">GCM10008959_39540</name>
</gene>
<dbReference type="InterPro" id="IPR011701">
    <property type="entry name" value="MFS"/>
</dbReference>
<dbReference type="InterPro" id="IPR020846">
    <property type="entry name" value="MFS_dom"/>
</dbReference>
<keyword evidence="2" id="KW-0813">Transport</keyword>
<organism evidence="9 10">
    <name type="scientific">Deinococcus seoulensis</name>
    <dbReference type="NCBI Taxonomy" id="1837379"/>
    <lineage>
        <taxon>Bacteria</taxon>
        <taxon>Thermotogati</taxon>
        <taxon>Deinococcota</taxon>
        <taxon>Deinococci</taxon>
        <taxon>Deinococcales</taxon>
        <taxon>Deinococcaceae</taxon>
        <taxon>Deinococcus</taxon>
    </lineage>
</organism>
<dbReference type="Pfam" id="PF07690">
    <property type="entry name" value="MFS_1"/>
    <property type="match status" value="1"/>
</dbReference>
<sequence length="404" mass="43011">MKDIQKLIASSSISTLGDSLTFLSVVLLLASLTPNVDALIVLMILNALPRVAFGLLSGSLADAYNQKNILRYTEIINVLLSLLLIVAVVQNSKEGIYLIVFLKACASAIFKPAQAAILPRYADMQDLSRTYSSWQTATTIASVLGTALAALFISITGTYWVGIAVDATTFLLSYLLISQLHYQHEKLDSVAPASLLDHLKAGFNELGTIQKTPVLRTIAITTFAMMFVLGIYNLLYIPFLNSTLKVQPYWYSIVEGIQAGAVVIAGILFTAKYNLFKDKAWALLSSALLGLALVLCGLSQSIATFILALALLGLAEIPLSSSLSALVQRAVSDEIRGRVAATLGALMAISELLALLLVGLLGSNVSVGLMLAVSSLCIFACLPLLAKTNDKVELGDAVKPQGVS</sequence>
<evidence type="ECO:0000256" key="4">
    <source>
        <dbReference type="ARBA" id="ARBA00022692"/>
    </source>
</evidence>
<dbReference type="Gene3D" id="1.20.1250.20">
    <property type="entry name" value="MFS general substrate transporter like domains"/>
    <property type="match status" value="1"/>
</dbReference>
<dbReference type="PROSITE" id="PS50850">
    <property type="entry name" value="MFS"/>
    <property type="match status" value="1"/>
</dbReference>
<feature type="transmembrane region" description="Helical" evidence="7">
    <location>
        <begin position="95"/>
        <end position="113"/>
    </location>
</feature>
<comment type="caution">
    <text evidence="9">The sequence shown here is derived from an EMBL/GenBank/DDBJ whole genome shotgun (WGS) entry which is preliminary data.</text>
</comment>
<feature type="transmembrane region" description="Helical" evidence="7">
    <location>
        <begin position="69"/>
        <end position="89"/>
    </location>
</feature>
<feature type="transmembrane region" description="Helical" evidence="7">
    <location>
        <begin position="214"/>
        <end position="237"/>
    </location>
</feature>
<proteinExistence type="predicted"/>
<evidence type="ECO:0000259" key="8">
    <source>
        <dbReference type="PROSITE" id="PS50850"/>
    </source>
</evidence>
<evidence type="ECO:0000313" key="9">
    <source>
        <dbReference type="EMBL" id="GGR74372.1"/>
    </source>
</evidence>
<feature type="transmembrane region" description="Helical" evidence="7">
    <location>
        <begin position="38"/>
        <end position="57"/>
    </location>
</feature>
<feature type="transmembrane region" description="Helical" evidence="7">
    <location>
        <begin position="281"/>
        <end position="300"/>
    </location>
</feature>
<reference evidence="10" key="1">
    <citation type="journal article" date="2019" name="Int. J. Syst. Evol. Microbiol.">
        <title>The Global Catalogue of Microorganisms (GCM) 10K type strain sequencing project: providing services to taxonomists for standard genome sequencing and annotation.</title>
        <authorList>
            <consortium name="The Broad Institute Genomics Platform"/>
            <consortium name="The Broad Institute Genome Sequencing Center for Infectious Disease"/>
            <person name="Wu L."/>
            <person name="Ma J."/>
        </authorList>
    </citation>
    <scope>NUCLEOTIDE SEQUENCE [LARGE SCALE GENOMIC DNA]</scope>
    <source>
        <strain evidence="10">JCM 31404</strain>
    </source>
</reference>
<evidence type="ECO:0000256" key="1">
    <source>
        <dbReference type="ARBA" id="ARBA00004651"/>
    </source>
</evidence>
<keyword evidence="10" id="KW-1185">Reference proteome</keyword>
<accession>A0ABQ2RWD6</accession>
<dbReference type="PANTHER" id="PTHR43266">
    <property type="entry name" value="MACROLIDE-EFFLUX PROTEIN"/>
    <property type="match status" value="1"/>
</dbReference>
<evidence type="ECO:0000256" key="2">
    <source>
        <dbReference type="ARBA" id="ARBA00022448"/>
    </source>
</evidence>
<feature type="transmembrane region" description="Helical" evidence="7">
    <location>
        <begin position="339"/>
        <end position="361"/>
    </location>
</feature>
<evidence type="ECO:0000313" key="10">
    <source>
        <dbReference type="Proteomes" id="UP000634308"/>
    </source>
</evidence>
<feature type="domain" description="Major facilitator superfamily (MFS) profile" evidence="8">
    <location>
        <begin position="214"/>
        <end position="404"/>
    </location>
</feature>
<evidence type="ECO:0000256" key="6">
    <source>
        <dbReference type="ARBA" id="ARBA00023136"/>
    </source>
</evidence>
<dbReference type="InterPro" id="IPR036259">
    <property type="entry name" value="MFS_trans_sf"/>
</dbReference>
<dbReference type="SUPFAM" id="SSF103473">
    <property type="entry name" value="MFS general substrate transporter"/>
    <property type="match status" value="1"/>
</dbReference>
<dbReference type="EMBL" id="BMQM01000048">
    <property type="protein sequence ID" value="GGR74372.1"/>
    <property type="molecule type" value="Genomic_DNA"/>
</dbReference>